<organism evidence="2 3">
    <name type="scientific">Kitasatospora gansuensis</name>
    <dbReference type="NCBI Taxonomy" id="258050"/>
    <lineage>
        <taxon>Bacteria</taxon>
        <taxon>Bacillati</taxon>
        <taxon>Actinomycetota</taxon>
        <taxon>Actinomycetes</taxon>
        <taxon>Kitasatosporales</taxon>
        <taxon>Streptomycetaceae</taxon>
        <taxon>Kitasatospora</taxon>
    </lineage>
</organism>
<dbReference type="AlphaFoldDB" id="A0A7W7SBY3"/>
<dbReference type="InterPro" id="IPR012334">
    <property type="entry name" value="Pectin_lyas_fold"/>
</dbReference>
<evidence type="ECO:0000256" key="1">
    <source>
        <dbReference type="SAM" id="MobiDB-lite"/>
    </source>
</evidence>
<evidence type="ECO:0000313" key="3">
    <source>
        <dbReference type="Proteomes" id="UP000573327"/>
    </source>
</evidence>
<accession>A0A7W7SBY3</accession>
<proteinExistence type="predicted"/>
<comment type="caution">
    <text evidence="2">The sequence shown here is derived from an EMBL/GenBank/DDBJ whole genome shotgun (WGS) entry which is preliminary data.</text>
</comment>
<dbReference type="EMBL" id="JACHJR010000001">
    <property type="protein sequence ID" value="MBB4947462.1"/>
    <property type="molecule type" value="Genomic_DNA"/>
</dbReference>
<dbReference type="RefSeq" id="WP_184915468.1">
    <property type="nucleotide sequence ID" value="NZ_JACHJR010000001.1"/>
</dbReference>
<evidence type="ECO:0008006" key="4">
    <source>
        <dbReference type="Google" id="ProtNLM"/>
    </source>
</evidence>
<reference evidence="2 3" key="1">
    <citation type="submission" date="2020-08" db="EMBL/GenBank/DDBJ databases">
        <title>Sequencing the genomes of 1000 actinobacteria strains.</title>
        <authorList>
            <person name="Klenk H.-P."/>
        </authorList>
    </citation>
    <scope>NUCLEOTIDE SEQUENCE [LARGE SCALE GENOMIC DNA]</scope>
    <source>
        <strain evidence="2 3">DSM 44786</strain>
    </source>
</reference>
<evidence type="ECO:0000313" key="2">
    <source>
        <dbReference type="EMBL" id="MBB4947462.1"/>
    </source>
</evidence>
<dbReference type="Gene3D" id="2.160.20.10">
    <property type="entry name" value="Single-stranded right-handed beta-helix, Pectin lyase-like"/>
    <property type="match status" value="1"/>
</dbReference>
<sequence>MALAGAVALGALGIPLGGAVATAEGEWLYVNNAAGTNCSDAGTGAQSRPYCTVGAAVAKVQPGQTVKIAPGHYPEQITLTRSGTADKPITIEGSGGITEWQHPTVVGTDGVSSARAAHTVAAANVQHIRIKDLQMEAAEEVVLLDGVTDFGISGTNLYSHGIANNDFVPLIRIGGASKSVTVSSSRNTGGPGTFVMVGPGVEGTVLASNEMNGSSMRRTLVVDGAKDTRIIGNTVSGHCQDAVVLTGAATGTVLANNVLSTAEAENHANPLCADSAKYVGLRVDATATTGTQVSYNAYDDADGSPAYSWAGTTYATVAGFATASGQGGHDAIGTVELSTWRGDSGQLKSPVVDSADETVAGATPTDSWGQKAVDDPWVADTGTGSGRRDRGARELDNFGTKYTAVGPLRVLDTRQSVAVAPGGTVDLPLAGLNGVPTDGVTAVTMNVTVTEPGSGGYLTVYPHGEQRPTASNLNWTAGQTIPNLVTVQVKDGKVSFYNGSGSTTHVIADLLGYYSTQGNAFTAKSPVRLLDTREGQGAAKAPLTNGQPVDLQVTGKNGIPATGVTAVTLNVTVAGAASGGYLTVYPHGDQRPTASNLNWVKGQVIPNLVTVPVKDGKISFVTGSAGPVDVIADLAGYYSPNSAGFYHAIAPRRLVDTRTGWEDSGSGDTMPPAPVKAGQSLGVRTTSGEPDTAVSLNVTVTGTKSSGFLTAYPFGTDRPNASNLNWTAGTTIPNHVVVAVDQWGQNSFFNGSGGDVDVIIDQNGYFSS</sequence>
<feature type="region of interest" description="Disordered" evidence="1">
    <location>
        <begin position="359"/>
        <end position="392"/>
    </location>
</feature>
<keyword evidence="3" id="KW-1185">Reference proteome</keyword>
<gene>
    <name evidence="2" type="ORF">F4556_002997</name>
</gene>
<dbReference type="SUPFAM" id="SSF51126">
    <property type="entry name" value="Pectin lyase-like"/>
    <property type="match status" value="1"/>
</dbReference>
<protein>
    <recommendedName>
        <fullName evidence="4">Right handed beta helix domain-containing protein</fullName>
    </recommendedName>
</protein>
<dbReference type="InterPro" id="IPR011050">
    <property type="entry name" value="Pectin_lyase_fold/virulence"/>
</dbReference>
<dbReference type="Proteomes" id="UP000573327">
    <property type="component" value="Unassembled WGS sequence"/>
</dbReference>
<name>A0A7W7SBY3_9ACTN</name>